<dbReference type="AlphaFoldDB" id="A0ABD6X7J0"/>
<accession>A0ABD6X7J0</accession>
<name>A0ABD6X7J0_PHODM</name>
<dbReference type="InterPro" id="IPR013783">
    <property type="entry name" value="Ig-like_fold"/>
</dbReference>
<reference evidence="1 2" key="1">
    <citation type="submission" date="2018-03" db="EMBL/GenBank/DDBJ databases">
        <title>Whole genome sequencing of Histamine producing bacteria.</title>
        <authorList>
            <person name="Butler K."/>
        </authorList>
    </citation>
    <scope>NUCLEOTIDE SEQUENCE [LARGE SCALE GENOMIC DNA]</scope>
    <source>
        <strain evidence="1 2">BT-6</strain>
    </source>
</reference>
<dbReference type="EMBL" id="PYMM01000001">
    <property type="protein sequence ID" value="PSU18722.1"/>
    <property type="molecule type" value="Genomic_DNA"/>
</dbReference>
<proteinExistence type="predicted"/>
<dbReference type="RefSeq" id="WP_065171209.1">
    <property type="nucleotide sequence ID" value="NZ_LZFH01000012.1"/>
</dbReference>
<organism evidence="1 2">
    <name type="scientific">Photobacterium damselae</name>
    <dbReference type="NCBI Taxonomy" id="38293"/>
    <lineage>
        <taxon>Bacteria</taxon>
        <taxon>Pseudomonadati</taxon>
        <taxon>Pseudomonadota</taxon>
        <taxon>Gammaproteobacteria</taxon>
        <taxon>Vibrionales</taxon>
        <taxon>Vibrionaceae</taxon>
        <taxon>Photobacterium</taxon>
    </lineage>
</organism>
<sequence>MNRYLIILTQFLFCFLLNGCNENNSVDPVKPDIFKVGSSSVYMTNVTTNSSGKASLDLSKFLGSVKISDISDMSKGCKFTNLIDDGKGFNFSYTNDELGACAFRYSLDNNSAHKDNIFIVTLGDSGSKVSYLPTVTYNVVSDKLEDSYKIDISDLLQDQYAESLDPDDIVEKIIPISAISTSDFDITTNEETVDDHDDVVLTAYDFGSYLSIYMIRNSSEADNTYKIGFLSTGLTYDDGHHNKAPVAKYYVYPENINTGDVVSINVDEVAYDPDGDVINFTSAISNSGFATLNADKTVLSFKPTKSGGADVTYSVTDHNGGVAHAVISFSVKGSDDIHSALYTSHYVDSEKRLYLGPVNARDDLETVKRLFPTSEGVYKLDEGQPKDTASILFTPANANKYCKELGYELTSHTQYVSLINTYDFKMDYSDDLHWPGSTRYVLSQGEDYLYANISDATDIGKMSEEMLLDYYTLSCSFTASSYQLGLLSSDGVLRVGDEDKALLFVTDVKGKPYYLEPEDYIFVSDDPTIVASDQLGNLHANRIGDVTITATNKFSKDQSKILIHVIKRDFQFSSPHVFETLGTHTTKDGVDNYDITQTKVRIEINDLEGNYAPINPQDYVLKDFSVVPKEGDTHAMTEAISLSIVGNSALLGFHPINDNSAFYTMSATVCSKSNISDCSTLTKNIYVLAKNKNLCLYFDNSFNADVFRKYRHDDVDKTIKTKYCAFFDKTVLFSIPDLRSEFNIDYRADSSYFGSAAADLYNSSTDKSGNTYRVKNVKTALNTAIISDGFVPAFCNYIYGSRQFVNYVNGSGSTFGGNFNRNIIWSDISVDGKVHLAAFNPLSIAGEEYSGSTKYSLYDVNTKQLSDPEWQYDWLDTSWSIPQCVVPAHISYIDYKP</sequence>
<comment type="caution">
    <text evidence="1">The sequence shown here is derived from an EMBL/GenBank/DDBJ whole genome shotgun (WGS) entry which is preliminary data.</text>
</comment>
<evidence type="ECO:0000313" key="2">
    <source>
        <dbReference type="Proteomes" id="UP000241404"/>
    </source>
</evidence>
<dbReference type="Gene3D" id="2.60.40.10">
    <property type="entry name" value="Immunoglobulins"/>
    <property type="match status" value="1"/>
</dbReference>
<gene>
    <name evidence="1" type="ORF">CTM90_01695</name>
</gene>
<evidence type="ECO:0000313" key="1">
    <source>
        <dbReference type="EMBL" id="PSU18722.1"/>
    </source>
</evidence>
<protein>
    <submittedName>
        <fullName evidence="1">Uncharacterized protein</fullName>
    </submittedName>
</protein>
<dbReference type="Proteomes" id="UP000241404">
    <property type="component" value="Unassembled WGS sequence"/>
</dbReference>
<dbReference type="Pfam" id="PF17963">
    <property type="entry name" value="Big_9"/>
    <property type="match status" value="1"/>
</dbReference>